<keyword evidence="2" id="KW-1185">Reference proteome</keyword>
<comment type="caution">
    <text evidence="1">The sequence shown here is derived from an EMBL/GenBank/DDBJ whole genome shotgun (WGS) entry which is preliminary data.</text>
</comment>
<gene>
    <name evidence="1" type="ORF">Ahy_B09g097655</name>
</gene>
<reference evidence="1 2" key="1">
    <citation type="submission" date="2019-01" db="EMBL/GenBank/DDBJ databases">
        <title>Sequencing of cultivated peanut Arachis hypogaea provides insights into genome evolution and oil improvement.</title>
        <authorList>
            <person name="Chen X."/>
        </authorList>
    </citation>
    <scope>NUCLEOTIDE SEQUENCE [LARGE SCALE GENOMIC DNA]</scope>
    <source>
        <strain evidence="2">cv. Fuhuasheng</strain>
        <tissue evidence="1">Leaves</tissue>
    </source>
</reference>
<evidence type="ECO:0000313" key="2">
    <source>
        <dbReference type="Proteomes" id="UP000289738"/>
    </source>
</evidence>
<sequence>MNGPYKDDSALTSFLLVERAILLGELKYALLEFFLTRKPAVVNVIVDPYVGSESERLQYN</sequence>
<organism evidence="1 2">
    <name type="scientific">Arachis hypogaea</name>
    <name type="common">Peanut</name>
    <dbReference type="NCBI Taxonomy" id="3818"/>
    <lineage>
        <taxon>Eukaryota</taxon>
        <taxon>Viridiplantae</taxon>
        <taxon>Streptophyta</taxon>
        <taxon>Embryophyta</taxon>
        <taxon>Tracheophyta</taxon>
        <taxon>Spermatophyta</taxon>
        <taxon>Magnoliopsida</taxon>
        <taxon>eudicotyledons</taxon>
        <taxon>Gunneridae</taxon>
        <taxon>Pentapetalae</taxon>
        <taxon>rosids</taxon>
        <taxon>fabids</taxon>
        <taxon>Fabales</taxon>
        <taxon>Fabaceae</taxon>
        <taxon>Papilionoideae</taxon>
        <taxon>50 kb inversion clade</taxon>
        <taxon>dalbergioids sensu lato</taxon>
        <taxon>Dalbergieae</taxon>
        <taxon>Pterocarpus clade</taxon>
        <taxon>Arachis</taxon>
    </lineage>
</organism>
<name>A0A444XPS7_ARAHY</name>
<protein>
    <submittedName>
        <fullName evidence="1">Uncharacterized protein</fullName>
    </submittedName>
</protein>
<dbReference type="EMBL" id="SDMP01000019">
    <property type="protein sequence ID" value="RYQ91672.1"/>
    <property type="molecule type" value="Genomic_DNA"/>
</dbReference>
<dbReference type="Proteomes" id="UP000289738">
    <property type="component" value="Chromosome B09"/>
</dbReference>
<dbReference type="STRING" id="3818.A0A444XPS7"/>
<proteinExistence type="predicted"/>
<dbReference type="AlphaFoldDB" id="A0A444XPS7"/>
<accession>A0A444XPS7</accession>
<evidence type="ECO:0000313" key="1">
    <source>
        <dbReference type="EMBL" id="RYQ91672.1"/>
    </source>
</evidence>